<evidence type="ECO:0000313" key="4">
    <source>
        <dbReference type="Proteomes" id="UP000623467"/>
    </source>
</evidence>
<protein>
    <submittedName>
        <fullName evidence="3">Uncharacterized protein</fullName>
    </submittedName>
</protein>
<dbReference type="PANTHER" id="PTHR46579">
    <property type="entry name" value="F5/8 TYPE C DOMAIN-CONTAINING PROTEIN-RELATED"/>
    <property type="match status" value="1"/>
</dbReference>
<comment type="caution">
    <text evidence="3">The sequence shown here is derived from an EMBL/GenBank/DDBJ whole genome shotgun (WGS) entry which is preliminary data.</text>
</comment>
<name>A0A8H6YZT1_9AGAR</name>
<accession>A0A8H6YZT1</accession>
<feature type="compositionally biased region" description="Acidic residues" evidence="1">
    <location>
        <begin position="822"/>
        <end position="833"/>
    </location>
</feature>
<keyword evidence="2" id="KW-1133">Transmembrane helix</keyword>
<feature type="region of interest" description="Disordered" evidence="1">
    <location>
        <begin position="15"/>
        <end position="82"/>
    </location>
</feature>
<keyword evidence="4" id="KW-1185">Reference proteome</keyword>
<feature type="compositionally biased region" description="Low complexity" evidence="1">
    <location>
        <begin position="41"/>
        <end position="52"/>
    </location>
</feature>
<evidence type="ECO:0000313" key="3">
    <source>
        <dbReference type="EMBL" id="KAF7367759.1"/>
    </source>
</evidence>
<keyword evidence="2" id="KW-0812">Transmembrane</keyword>
<feature type="transmembrane region" description="Helical" evidence="2">
    <location>
        <begin position="248"/>
        <end position="272"/>
    </location>
</feature>
<organism evidence="3 4">
    <name type="scientific">Mycena sanguinolenta</name>
    <dbReference type="NCBI Taxonomy" id="230812"/>
    <lineage>
        <taxon>Eukaryota</taxon>
        <taxon>Fungi</taxon>
        <taxon>Dikarya</taxon>
        <taxon>Basidiomycota</taxon>
        <taxon>Agaricomycotina</taxon>
        <taxon>Agaricomycetes</taxon>
        <taxon>Agaricomycetidae</taxon>
        <taxon>Agaricales</taxon>
        <taxon>Marasmiineae</taxon>
        <taxon>Mycenaceae</taxon>
        <taxon>Mycena</taxon>
    </lineage>
</organism>
<dbReference type="AlphaFoldDB" id="A0A8H6YZT1"/>
<feature type="region of interest" description="Disordered" evidence="1">
    <location>
        <begin position="744"/>
        <end position="849"/>
    </location>
</feature>
<reference evidence="3" key="1">
    <citation type="submission" date="2020-05" db="EMBL/GenBank/DDBJ databases">
        <title>Mycena genomes resolve the evolution of fungal bioluminescence.</title>
        <authorList>
            <person name="Tsai I.J."/>
        </authorList>
    </citation>
    <scope>NUCLEOTIDE SEQUENCE</scope>
    <source>
        <strain evidence="3">160909Yilan</strain>
    </source>
</reference>
<dbReference type="Proteomes" id="UP000623467">
    <property type="component" value="Unassembled WGS sequence"/>
</dbReference>
<proteinExistence type="predicted"/>
<sequence length="1014" mass="112460">MPAALVPCSCSKCQGKLVPRSTKKSHEDTAKRLISQQAHGTSTSTSQPSLPTWRPSAAQLPHPGPSLSALRPSPTPAAASTEHPIGLDTLHLETPTSNPSYVDSMSTRTDLALSPLQEAVMPQVHVSILPTASCAAASNPRASPDPPAPTVSTSAPPPIILPARLAHMSAAAQVQELAAMAAAERRGQQAIRAARAAAAPLIPIADDDWEDLPDPEQEGNKTISIEFLPAPLLDFPLPVICTVTPQHIFFICWLFGYILLCISPFVGATSFFKWWGIFSKLRALLHFPTHSLLCRAVLTHMGAEPEFQALPVCPTCCEVFPASSPHSTVCLRCSIPVFQTAVPLSRSARTPTAPPRPLLQFPTKSIEEQLRDMLAVPGVEEEMDKWRSKKRTAGVYKDFFDRRIAKEIQGPDDLPFFRPGQSPQSGPDNELRIGLTLGVDWFSYLRSQIAPSHSSGPISFNIVNFRSFLRYRTTNLILRGIMPGPKEQDPDQVQRFMRVIVDELLRLWLQGFWVTTPNHPLGRLVRVILAGVICDKPAAHKMGGFGSHNHQFFCTRCWICQQDKTSEAAFQKNGFPERTDAEHRRRQQEYLKCTTAAAKKAFVTAYATRWCQLSRLPYFDLCRMIVIDPMHNLLLGLVKTHFYQIWVLHKVLRKTKEMRRFHALLAELRLPAFLGRLPALMGVPAGGSLTADQWLVAAIIVCPILIPQIWSEYMSADAEAVLSRRVAGIKTSVAAKKAAAAEARKKKAAAHAAQRAMDPPVDPRPQRIRRPTARAAAAQMEMDPDSDPEALPDAGTVLDKHDAEYEDPTTGSRKRARRSQDSDSDSDNEELEEREARSPPNLHPDDPPNFFKLATAVKLFLAHPITDAQIDEADRLLRSYGPELLRLYGDDVIKPNHHYATHTAENVRDYGPLQEFWTFLFERINKVLKSFNSSNHSGGELETSFFREFHRTVQTSRILAQAAQAPSDSPMYKSAEAMYKATSDDRGTIQALARQLDKAHEDGMYETSEGIQSA</sequence>
<gene>
    <name evidence="3" type="ORF">MSAN_00839900</name>
</gene>
<dbReference type="PANTHER" id="PTHR46579:SF2">
    <property type="entry name" value="C2H2-TYPE DOMAIN-CONTAINING PROTEIN"/>
    <property type="match status" value="1"/>
</dbReference>
<evidence type="ECO:0000256" key="2">
    <source>
        <dbReference type="SAM" id="Phobius"/>
    </source>
</evidence>
<dbReference type="OrthoDB" id="3028810at2759"/>
<keyword evidence="2" id="KW-0472">Membrane</keyword>
<evidence type="ECO:0000256" key="1">
    <source>
        <dbReference type="SAM" id="MobiDB-lite"/>
    </source>
</evidence>
<dbReference type="EMBL" id="JACAZH010000005">
    <property type="protein sequence ID" value="KAF7367759.1"/>
    <property type="molecule type" value="Genomic_DNA"/>
</dbReference>